<dbReference type="Proteomes" id="UP000054821">
    <property type="component" value="Unassembled WGS sequence"/>
</dbReference>
<dbReference type="RefSeq" id="XP_024405871.1">
    <property type="nucleotide sequence ID" value="XM_024549407.1"/>
</dbReference>
<accession>A0A2P4ZRG2</accession>
<sequence length="61" mass="6769">MLRLTAYSYYFSSLGDYPRATKAIRPTPDFGHCLQTAARKEAPVPAVDSLLGTIYKEDIST</sequence>
<reference evidence="1 2" key="1">
    <citation type="journal article" date="2016" name="Genome Announc.">
        <title>Draft Whole-Genome Sequence of Trichoderma gamsii T6085, a Promising Biocontrol Agent of Fusarium Head Blight on Wheat.</title>
        <authorList>
            <person name="Baroncelli R."/>
            <person name="Zapparata A."/>
            <person name="Piaggeschi G."/>
            <person name="Sarrocco S."/>
            <person name="Vannacci G."/>
        </authorList>
    </citation>
    <scope>NUCLEOTIDE SEQUENCE [LARGE SCALE GENOMIC DNA]</scope>
    <source>
        <strain evidence="1 2">T6085</strain>
    </source>
</reference>
<evidence type="ECO:0000313" key="1">
    <source>
        <dbReference type="EMBL" id="PON26853.1"/>
    </source>
</evidence>
<dbReference type="EMBL" id="JPDN02000012">
    <property type="protein sequence ID" value="PON26853.1"/>
    <property type="molecule type" value="Genomic_DNA"/>
</dbReference>
<proteinExistence type="predicted"/>
<keyword evidence="2" id="KW-1185">Reference proteome</keyword>
<name>A0A2P4ZRG2_9HYPO</name>
<dbReference type="AlphaFoldDB" id="A0A2P4ZRG2"/>
<evidence type="ECO:0000313" key="2">
    <source>
        <dbReference type="Proteomes" id="UP000054821"/>
    </source>
</evidence>
<comment type="caution">
    <text evidence="1">The sequence shown here is derived from an EMBL/GenBank/DDBJ whole genome shotgun (WGS) entry which is preliminary data.</text>
</comment>
<protein>
    <submittedName>
        <fullName evidence="1">Uncharacterized protein</fullName>
    </submittedName>
</protein>
<dbReference type="GeneID" id="36347509"/>
<gene>
    <name evidence="1" type="ORF">TGAM01_v204354</name>
</gene>
<organism evidence="1 2">
    <name type="scientific">Trichoderma gamsii</name>
    <dbReference type="NCBI Taxonomy" id="398673"/>
    <lineage>
        <taxon>Eukaryota</taxon>
        <taxon>Fungi</taxon>
        <taxon>Dikarya</taxon>
        <taxon>Ascomycota</taxon>
        <taxon>Pezizomycotina</taxon>
        <taxon>Sordariomycetes</taxon>
        <taxon>Hypocreomycetidae</taxon>
        <taxon>Hypocreales</taxon>
        <taxon>Hypocreaceae</taxon>
        <taxon>Trichoderma</taxon>
    </lineage>
</organism>